<organism evidence="1 2">
    <name type="scientific">Plasmodium vinckei</name>
    <dbReference type="NCBI Taxonomy" id="5860"/>
    <lineage>
        <taxon>Eukaryota</taxon>
        <taxon>Sar</taxon>
        <taxon>Alveolata</taxon>
        <taxon>Apicomplexa</taxon>
        <taxon>Aconoidasida</taxon>
        <taxon>Haemosporida</taxon>
        <taxon>Plasmodiidae</taxon>
        <taxon>Plasmodium</taxon>
        <taxon>Plasmodium (Vinckeia)</taxon>
    </lineage>
</organism>
<sequence length="105" mass="12302">MAGCISLLKTIYDSNLIKDDIPNNMNIYEYIIIWLIYMLNLKDAKTFGDEYSKLLNNNDFDTDDSSYRTLLSGLSTDYDNFKRYCGENALTIFKKKIKKNNEENE</sequence>
<dbReference type="VEuPathDB" id="PlasmoDB:PVBDA_1400090"/>
<dbReference type="InterPro" id="IPR006477">
    <property type="entry name" value="Yir_bir_cir"/>
</dbReference>
<dbReference type="Pfam" id="PF06022">
    <property type="entry name" value="Cir_Bir_Yir"/>
    <property type="match status" value="1"/>
</dbReference>
<reference evidence="1 2" key="1">
    <citation type="submission" date="2020-08" db="EMBL/GenBank/DDBJ databases">
        <authorList>
            <person name="Ramaprasad A."/>
        </authorList>
    </citation>
    <scope>NUCLEOTIDE SEQUENCE [LARGE SCALE GENOMIC DNA]</scope>
</reference>
<dbReference type="AlphaFoldDB" id="A0A6V7TEL8"/>
<dbReference type="Proteomes" id="UP000515697">
    <property type="component" value="Chromosome PVSEL_14"/>
</dbReference>
<dbReference type="VEuPathDB" id="PlasmoDB:PVSEL_1400060"/>
<accession>A0A6V7TEL8</accession>
<name>A0A6V7TEL8_PLAVN</name>
<evidence type="ECO:0000313" key="1">
    <source>
        <dbReference type="EMBL" id="CAD2112504.1"/>
    </source>
</evidence>
<dbReference type="EMBL" id="LR865435">
    <property type="protein sequence ID" value="CAD2112504.1"/>
    <property type="molecule type" value="Genomic_DNA"/>
</dbReference>
<protein>
    <submittedName>
        <fullName evidence="1">CIR protein PIR protein</fullName>
    </submittedName>
</protein>
<evidence type="ECO:0000313" key="2">
    <source>
        <dbReference type="Proteomes" id="UP000515697"/>
    </source>
</evidence>
<gene>
    <name evidence="1" type="ORF">PVSEL_1400060</name>
</gene>
<dbReference type="VEuPathDB" id="PlasmoDB:PVVCY_1104820"/>
<proteinExistence type="predicted"/>